<dbReference type="PANTHER" id="PTHR24421">
    <property type="entry name" value="NITRATE/NITRITE SENSOR PROTEIN NARX-RELATED"/>
    <property type="match status" value="1"/>
</dbReference>
<reference evidence="14" key="1">
    <citation type="submission" date="2021-10" db="EMBL/GenBank/DDBJ databases">
        <title>Streptomonospora sp. nov., isolated from mangrove soil.</title>
        <authorList>
            <person name="Chen X."/>
            <person name="Ge X."/>
            <person name="Liu W."/>
        </authorList>
    </citation>
    <scope>NUCLEOTIDE SEQUENCE</scope>
    <source>
        <strain evidence="14">S1-112</strain>
    </source>
</reference>
<evidence type="ECO:0000256" key="8">
    <source>
        <dbReference type="ARBA" id="ARBA00023012"/>
    </source>
</evidence>
<comment type="catalytic activity">
    <reaction evidence="1">
        <text>ATP + protein L-histidine = ADP + protein N-phospho-L-histidine.</text>
        <dbReference type="EC" id="2.7.13.3"/>
    </reaction>
</comment>
<accession>A0A9X3SCX3</accession>
<evidence type="ECO:0000256" key="1">
    <source>
        <dbReference type="ARBA" id="ARBA00000085"/>
    </source>
</evidence>
<dbReference type="InterPro" id="IPR036890">
    <property type="entry name" value="HATPase_C_sf"/>
</dbReference>
<dbReference type="AlphaFoldDB" id="A0A9X3SCX3"/>
<keyword evidence="9" id="KW-0175">Coiled coil</keyword>
<evidence type="ECO:0000256" key="6">
    <source>
        <dbReference type="ARBA" id="ARBA00022777"/>
    </source>
</evidence>
<evidence type="ECO:0000313" key="15">
    <source>
        <dbReference type="Proteomes" id="UP001140076"/>
    </source>
</evidence>
<keyword evidence="15" id="KW-1185">Reference proteome</keyword>
<evidence type="ECO:0000259" key="13">
    <source>
        <dbReference type="Pfam" id="PF07730"/>
    </source>
</evidence>
<keyword evidence="5" id="KW-0547">Nucleotide-binding</keyword>
<dbReference type="SUPFAM" id="SSF55874">
    <property type="entry name" value="ATPase domain of HSP90 chaperone/DNA topoisomerase II/histidine kinase"/>
    <property type="match status" value="1"/>
</dbReference>
<evidence type="ECO:0000256" key="10">
    <source>
        <dbReference type="SAM" id="MobiDB-lite"/>
    </source>
</evidence>
<organism evidence="14 15">
    <name type="scientific">Streptomonospora mangrovi</name>
    <dbReference type="NCBI Taxonomy" id="2883123"/>
    <lineage>
        <taxon>Bacteria</taxon>
        <taxon>Bacillati</taxon>
        <taxon>Actinomycetota</taxon>
        <taxon>Actinomycetes</taxon>
        <taxon>Streptosporangiales</taxon>
        <taxon>Nocardiopsidaceae</taxon>
        <taxon>Streptomonospora</taxon>
    </lineage>
</organism>
<dbReference type="EC" id="2.7.13.3" evidence="2"/>
<keyword evidence="3" id="KW-0597">Phosphoprotein</keyword>
<keyword evidence="8" id="KW-0902">Two-component regulatory system</keyword>
<dbReference type="Pfam" id="PF02518">
    <property type="entry name" value="HATPase_c"/>
    <property type="match status" value="1"/>
</dbReference>
<evidence type="ECO:0000256" key="9">
    <source>
        <dbReference type="SAM" id="Coils"/>
    </source>
</evidence>
<evidence type="ECO:0000256" key="11">
    <source>
        <dbReference type="SAM" id="Phobius"/>
    </source>
</evidence>
<evidence type="ECO:0000256" key="7">
    <source>
        <dbReference type="ARBA" id="ARBA00022840"/>
    </source>
</evidence>
<dbReference type="Pfam" id="PF07730">
    <property type="entry name" value="HisKA_3"/>
    <property type="match status" value="1"/>
</dbReference>
<evidence type="ECO:0000256" key="2">
    <source>
        <dbReference type="ARBA" id="ARBA00012438"/>
    </source>
</evidence>
<proteinExistence type="predicted"/>
<dbReference type="Gene3D" id="1.20.5.1930">
    <property type="match status" value="1"/>
</dbReference>
<feature type="coiled-coil region" evidence="9">
    <location>
        <begin position="161"/>
        <end position="188"/>
    </location>
</feature>
<feature type="region of interest" description="Disordered" evidence="10">
    <location>
        <begin position="250"/>
        <end position="272"/>
    </location>
</feature>
<keyword evidence="11" id="KW-0812">Transmembrane</keyword>
<feature type="domain" description="Histidine kinase/HSP90-like ATPase" evidence="12">
    <location>
        <begin position="309"/>
        <end position="397"/>
    </location>
</feature>
<feature type="domain" description="Signal transduction histidine kinase subgroup 3 dimerisation and phosphoacceptor" evidence="13">
    <location>
        <begin position="186"/>
        <end position="249"/>
    </location>
</feature>
<dbReference type="EMBL" id="JAJAQC010000009">
    <property type="protein sequence ID" value="MDA0564178.1"/>
    <property type="molecule type" value="Genomic_DNA"/>
</dbReference>
<dbReference type="Proteomes" id="UP001140076">
    <property type="component" value="Unassembled WGS sequence"/>
</dbReference>
<sequence length="398" mass="40654">MSSERGPRPGPRHAGRARGRAAPFALSLAAFCGSFYPLLLPPSHAALLSGFAAVPGAAGAALVGAAAAAAAWGARRSLWPLVALAAADAVLRATGPVTALALYLVAARGRRPALAAGAVMTVLSALPRPGVGWDSALGSAALFVWLPLALGAWTAARAQVLAGLRERADRLESERAALAARARAEERTRIARDMHDVVAHRVSLIVLRAGALEVGAADEATAAEAELIRRTGQDALLQLRHVLGVLRRTGDPEPGAAGDAAAEAPEALRPPPTLADVPDLVARSRSAGVPVELEGTAGHGADTADTAEEHAAYRVVQEALTNVHKHAGAAATRVTVHRAPGAVEVAVENSPPDRTPLDLAGTGVGLIGLRERVEALGGEFHAGPTGSGGFRVWARLPT</sequence>
<evidence type="ECO:0000259" key="12">
    <source>
        <dbReference type="Pfam" id="PF02518"/>
    </source>
</evidence>
<dbReference type="InterPro" id="IPR011712">
    <property type="entry name" value="Sig_transdc_His_kin_sub3_dim/P"/>
</dbReference>
<dbReference type="GO" id="GO:0016020">
    <property type="term" value="C:membrane"/>
    <property type="evidence" value="ECO:0007669"/>
    <property type="project" value="InterPro"/>
</dbReference>
<dbReference type="InterPro" id="IPR003594">
    <property type="entry name" value="HATPase_dom"/>
</dbReference>
<keyword evidence="4" id="KW-0808">Transferase</keyword>
<gene>
    <name evidence="14" type="ORF">LG943_07535</name>
</gene>
<name>A0A9X3SCX3_9ACTN</name>
<keyword evidence="11" id="KW-1133">Transmembrane helix</keyword>
<evidence type="ECO:0000256" key="5">
    <source>
        <dbReference type="ARBA" id="ARBA00022741"/>
    </source>
</evidence>
<dbReference type="RefSeq" id="WP_270071466.1">
    <property type="nucleotide sequence ID" value="NZ_JAJAQC010000009.1"/>
</dbReference>
<feature type="compositionally biased region" description="Low complexity" evidence="10">
    <location>
        <begin position="252"/>
        <end position="267"/>
    </location>
</feature>
<dbReference type="GO" id="GO:0046983">
    <property type="term" value="F:protein dimerization activity"/>
    <property type="evidence" value="ECO:0007669"/>
    <property type="project" value="InterPro"/>
</dbReference>
<comment type="caution">
    <text evidence="14">The sequence shown here is derived from an EMBL/GenBank/DDBJ whole genome shotgun (WGS) entry which is preliminary data.</text>
</comment>
<dbReference type="CDD" id="cd16917">
    <property type="entry name" value="HATPase_UhpB-NarQ-NarX-like"/>
    <property type="match status" value="1"/>
</dbReference>
<protein>
    <recommendedName>
        <fullName evidence="2">histidine kinase</fullName>
        <ecNumber evidence="2">2.7.13.3</ecNumber>
    </recommendedName>
</protein>
<dbReference type="GO" id="GO:0000155">
    <property type="term" value="F:phosphorelay sensor kinase activity"/>
    <property type="evidence" value="ECO:0007669"/>
    <property type="project" value="InterPro"/>
</dbReference>
<evidence type="ECO:0000313" key="14">
    <source>
        <dbReference type="EMBL" id="MDA0564178.1"/>
    </source>
</evidence>
<dbReference type="Gene3D" id="3.30.565.10">
    <property type="entry name" value="Histidine kinase-like ATPase, C-terminal domain"/>
    <property type="match status" value="1"/>
</dbReference>
<keyword evidence="6 14" id="KW-0418">Kinase</keyword>
<dbReference type="PANTHER" id="PTHR24421:SF10">
    <property type="entry name" value="NITRATE_NITRITE SENSOR PROTEIN NARQ"/>
    <property type="match status" value="1"/>
</dbReference>
<evidence type="ECO:0000256" key="4">
    <source>
        <dbReference type="ARBA" id="ARBA00022679"/>
    </source>
</evidence>
<feature type="transmembrane region" description="Helical" evidence="11">
    <location>
        <begin position="81"/>
        <end position="106"/>
    </location>
</feature>
<evidence type="ECO:0000256" key="3">
    <source>
        <dbReference type="ARBA" id="ARBA00022553"/>
    </source>
</evidence>
<keyword evidence="11" id="KW-0472">Membrane</keyword>
<feature type="transmembrane region" description="Helical" evidence="11">
    <location>
        <begin position="21"/>
        <end position="39"/>
    </location>
</feature>
<dbReference type="GO" id="GO:0005524">
    <property type="term" value="F:ATP binding"/>
    <property type="evidence" value="ECO:0007669"/>
    <property type="project" value="UniProtKB-KW"/>
</dbReference>
<dbReference type="InterPro" id="IPR050482">
    <property type="entry name" value="Sensor_HK_TwoCompSys"/>
</dbReference>
<keyword evidence="7" id="KW-0067">ATP-binding</keyword>
<feature type="transmembrane region" description="Helical" evidence="11">
    <location>
        <begin position="45"/>
        <end position="69"/>
    </location>
</feature>